<gene>
    <name evidence="2" type="ORF">SAMN05444682_11819</name>
</gene>
<keyword evidence="1" id="KW-0472">Membrane</keyword>
<protein>
    <submittedName>
        <fullName evidence="2">Uncharacterized protein</fullName>
    </submittedName>
</protein>
<evidence type="ECO:0000313" key="3">
    <source>
        <dbReference type="Proteomes" id="UP000198670"/>
    </source>
</evidence>
<feature type="transmembrane region" description="Helical" evidence="1">
    <location>
        <begin position="12"/>
        <end position="32"/>
    </location>
</feature>
<keyword evidence="3" id="KW-1185">Reference proteome</keyword>
<evidence type="ECO:0000256" key="1">
    <source>
        <dbReference type="SAM" id="Phobius"/>
    </source>
</evidence>
<name>A0A1I3VLZ5_9SPHI</name>
<dbReference type="AlphaFoldDB" id="A0A1I3VLZ5"/>
<keyword evidence="1" id="KW-1133">Transmembrane helix</keyword>
<sequence length="121" mass="13391">MASKAITYIKQYFFMLALVATFIGFSAFKFAANQTFEDGWYSLSYVNESDPNPNRPENLAIESHLEEDPEGDCDVENPQDIACAAFLEFDGTSSMPSTLKAAQDDATIEVGEDLAWSEETP</sequence>
<accession>A0A1I3VLZ5</accession>
<organism evidence="2 3">
    <name type="scientific">Parapedobacter indicus</name>
    <dbReference type="NCBI Taxonomy" id="1477437"/>
    <lineage>
        <taxon>Bacteria</taxon>
        <taxon>Pseudomonadati</taxon>
        <taxon>Bacteroidota</taxon>
        <taxon>Sphingobacteriia</taxon>
        <taxon>Sphingobacteriales</taxon>
        <taxon>Sphingobacteriaceae</taxon>
        <taxon>Parapedobacter</taxon>
    </lineage>
</organism>
<dbReference type="EMBL" id="FOQO01000018">
    <property type="protein sequence ID" value="SFJ96398.1"/>
    <property type="molecule type" value="Genomic_DNA"/>
</dbReference>
<dbReference type="STRING" id="1477437.SAMN05444682_11819"/>
<dbReference type="OrthoDB" id="9998760at2"/>
<dbReference type="RefSeq" id="WP_090632562.1">
    <property type="nucleotide sequence ID" value="NZ_FOQO01000018.1"/>
</dbReference>
<keyword evidence="1" id="KW-0812">Transmembrane</keyword>
<dbReference type="Proteomes" id="UP000198670">
    <property type="component" value="Unassembled WGS sequence"/>
</dbReference>
<proteinExistence type="predicted"/>
<evidence type="ECO:0000313" key="2">
    <source>
        <dbReference type="EMBL" id="SFJ96398.1"/>
    </source>
</evidence>
<reference evidence="2 3" key="1">
    <citation type="submission" date="2016-10" db="EMBL/GenBank/DDBJ databases">
        <authorList>
            <person name="de Groot N.N."/>
        </authorList>
    </citation>
    <scope>NUCLEOTIDE SEQUENCE [LARGE SCALE GENOMIC DNA]</scope>
    <source>
        <strain evidence="2 3">RK1</strain>
    </source>
</reference>